<dbReference type="AlphaFoldDB" id="A0A5D0RHK0"/>
<sequence length="334" mass="34896">MQTPRFPSPRPDRFATPKPGLWRRTPPAIFPPILGLTGLSVAWLRASDAFGITPGAGQALMGAVTLLYLFALVAYGTKVVRRPGVVTEDLKVLPGRSGLAAMTMSAMLLTLAALAFWPAAAPVVLGIGLAGHALILALVIRFLVTGPAEARTVTPVFHLTFVGFIVAPIAGVTLGWVTLSTSIFWATLVMALAIWGASAMQLVRREVPAPLRPLLAIHLAPASLLGTVAMLLGQTMLGLVFGVVAIAIFAALVVRVRWLTEAGFSALWGAFTFPLAAFSSLMMVLGAAGQGEAFRVIGGLALVAATLIIPWIAVKVGQLWVKGVLAVKTNAAEA</sequence>
<feature type="transmembrane region" description="Helical" evidence="6">
    <location>
        <begin position="293"/>
        <end position="314"/>
    </location>
</feature>
<dbReference type="GO" id="GO:0046583">
    <property type="term" value="F:monoatomic cation efflux transmembrane transporter activity"/>
    <property type="evidence" value="ECO:0007669"/>
    <property type="project" value="TreeGrafter"/>
</dbReference>
<evidence type="ECO:0000256" key="4">
    <source>
        <dbReference type="ARBA" id="ARBA00023136"/>
    </source>
</evidence>
<feature type="transmembrane region" description="Helical" evidence="6">
    <location>
        <begin position="238"/>
        <end position="254"/>
    </location>
</feature>
<keyword evidence="2 6" id="KW-0812">Transmembrane</keyword>
<feature type="transmembrane region" description="Helical" evidence="6">
    <location>
        <begin position="183"/>
        <end position="203"/>
    </location>
</feature>
<evidence type="ECO:0000256" key="1">
    <source>
        <dbReference type="ARBA" id="ARBA00004141"/>
    </source>
</evidence>
<keyword evidence="8" id="KW-1185">Reference proteome</keyword>
<dbReference type="CDD" id="cd09322">
    <property type="entry name" value="TDT_TehA_like"/>
    <property type="match status" value="1"/>
</dbReference>
<feature type="transmembrane region" description="Helical" evidence="6">
    <location>
        <begin position="156"/>
        <end position="177"/>
    </location>
</feature>
<organism evidence="7 8">
    <name type="scientific">Maritimibacter fusiformis</name>
    <dbReference type="NCBI Taxonomy" id="2603819"/>
    <lineage>
        <taxon>Bacteria</taxon>
        <taxon>Pseudomonadati</taxon>
        <taxon>Pseudomonadota</taxon>
        <taxon>Alphaproteobacteria</taxon>
        <taxon>Rhodobacterales</taxon>
        <taxon>Roseobacteraceae</taxon>
        <taxon>Maritimibacter</taxon>
    </lineage>
</organism>
<comment type="subcellular location">
    <subcellularLocation>
        <location evidence="1">Membrane</location>
        <topology evidence="1">Multi-pass membrane protein</topology>
    </subcellularLocation>
</comment>
<dbReference type="RefSeq" id="WP_148377966.1">
    <property type="nucleotide sequence ID" value="NZ_VSIY01000009.1"/>
</dbReference>
<feature type="transmembrane region" description="Helical" evidence="6">
    <location>
        <begin position="58"/>
        <end position="77"/>
    </location>
</feature>
<dbReference type="EMBL" id="VSIY01000009">
    <property type="protein sequence ID" value="TYB80903.1"/>
    <property type="molecule type" value="Genomic_DNA"/>
</dbReference>
<dbReference type="PANTHER" id="PTHR37955">
    <property type="entry name" value="TELLURITE RESISTANCE PROTEIN TEHA"/>
    <property type="match status" value="1"/>
</dbReference>
<keyword evidence="3 6" id="KW-1133">Transmembrane helix</keyword>
<dbReference type="InterPro" id="IPR038665">
    <property type="entry name" value="Voltage-dep_anion_channel_sf"/>
</dbReference>
<feature type="transmembrane region" description="Helical" evidence="6">
    <location>
        <begin position="123"/>
        <end position="144"/>
    </location>
</feature>
<dbReference type="InterPro" id="IPR004695">
    <property type="entry name" value="SLAC1/Mae1/Ssu1/TehA"/>
</dbReference>
<feature type="transmembrane region" description="Helical" evidence="6">
    <location>
        <begin position="98"/>
        <end position="117"/>
    </location>
</feature>
<dbReference type="PANTHER" id="PTHR37955:SF1">
    <property type="entry name" value="DEP DOMAIN-CONTAINING PROTEIN"/>
    <property type="match status" value="1"/>
</dbReference>
<evidence type="ECO:0000313" key="7">
    <source>
        <dbReference type="EMBL" id="TYB80903.1"/>
    </source>
</evidence>
<evidence type="ECO:0000256" key="2">
    <source>
        <dbReference type="ARBA" id="ARBA00022692"/>
    </source>
</evidence>
<comment type="caution">
    <text evidence="7">The sequence shown here is derived from an EMBL/GenBank/DDBJ whole genome shotgun (WGS) entry which is preliminary data.</text>
</comment>
<name>A0A5D0RHK0_9RHOB</name>
<feature type="transmembrane region" description="Helical" evidence="6">
    <location>
        <begin position="266"/>
        <end position="287"/>
    </location>
</feature>
<evidence type="ECO:0000313" key="8">
    <source>
        <dbReference type="Proteomes" id="UP000322080"/>
    </source>
</evidence>
<evidence type="ECO:0000256" key="6">
    <source>
        <dbReference type="SAM" id="Phobius"/>
    </source>
</evidence>
<protein>
    <submittedName>
        <fullName evidence="7">Tellurium resistance protein</fullName>
    </submittedName>
</protein>
<evidence type="ECO:0000256" key="3">
    <source>
        <dbReference type="ARBA" id="ARBA00022989"/>
    </source>
</evidence>
<feature type="region of interest" description="Disordered" evidence="5">
    <location>
        <begin position="1"/>
        <end position="20"/>
    </location>
</feature>
<reference evidence="7 8" key="1">
    <citation type="submission" date="2019-08" db="EMBL/GenBank/DDBJ databases">
        <title>Identification of a novel species of the genus Boseongicola.</title>
        <authorList>
            <person name="Zhang X.-Q."/>
        </authorList>
    </citation>
    <scope>NUCLEOTIDE SEQUENCE [LARGE SCALE GENOMIC DNA]</scope>
    <source>
        <strain evidence="7 8">HY14</strain>
    </source>
</reference>
<dbReference type="Gene3D" id="1.50.10.150">
    <property type="entry name" value="Voltage-dependent anion channel"/>
    <property type="match status" value="1"/>
</dbReference>
<feature type="transmembrane region" description="Helical" evidence="6">
    <location>
        <begin position="28"/>
        <end position="46"/>
    </location>
</feature>
<dbReference type="GO" id="GO:0005886">
    <property type="term" value="C:plasma membrane"/>
    <property type="evidence" value="ECO:0007669"/>
    <property type="project" value="TreeGrafter"/>
</dbReference>
<dbReference type="InterPro" id="IPR052951">
    <property type="entry name" value="Tellurite_res_ion_channel"/>
</dbReference>
<accession>A0A5D0RHK0</accession>
<gene>
    <name evidence="7" type="ORF">FVF75_10645</name>
</gene>
<proteinExistence type="predicted"/>
<feature type="transmembrane region" description="Helical" evidence="6">
    <location>
        <begin position="215"/>
        <end position="232"/>
    </location>
</feature>
<evidence type="ECO:0000256" key="5">
    <source>
        <dbReference type="SAM" id="MobiDB-lite"/>
    </source>
</evidence>
<dbReference type="Pfam" id="PF03595">
    <property type="entry name" value="SLAC1"/>
    <property type="match status" value="1"/>
</dbReference>
<keyword evidence="4 6" id="KW-0472">Membrane</keyword>
<dbReference type="Proteomes" id="UP000322080">
    <property type="component" value="Unassembled WGS sequence"/>
</dbReference>